<dbReference type="PANTHER" id="PTHR42722:SF1">
    <property type="entry name" value="VALINE DEHYDROGENASE"/>
    <property type="match status" value="1"/>
</dbReference>
<evidence type="ECO:0000256" key="1">
    <source>
        <dbReference type="ARBA" id="ARBA00006382"/>
    </source>
</evidence>
<evidence type="ECO:0000313" key="6">
    <source>
        <dbReference type="EMBL" id="GMK43525.1"/>
    </source>
</evidence>
<dbReference type="InterPro" id="IPR033524">
    <property type="entry name" value="Glu/Leu/Phe/Val_DH_AS"/>
</dbReference>
<dbReference type="InterPro" id="IPR036291">
    <property type="entry name" value="NAD(P)-bd_dom_sf"/>
</dbReference>
<keyword evidence="3" id="KW-0520">NAD</keyword>
<keyword evidence="7" id="KW-1185">Reference proteome</keyword>
<dbReference type="SMART" id="SM00839">
    <property type="entry name" value="ELFV_dehydrog"/>
    <property type="match status" value="1"/>
</dbReference>
<dbReference type="PRINTS" id="PR00082">
    <property type="entry name" value="GLFDHDRGNASE"/>
</dbReference>
<accession>A0ABQ6NG03</accession>
<dbReference type="Gene3D" id="3.40.50.720">
    <property type="entry name" value="NAD(P)-binding Rossmann-like Domain"/>
    <property type="match status" value="1"/>
</dbReference>
<dbReference type="SUPFAM" id="SSF53223">
    <property type="entry name" value="Aminoacid dehydrogenase-like, N-terminal domain"/>
    <property type="match status" value="1"/>
</dbReference>
<dbReference type="CDD" id="cd01075">
    <property type="entry name" value="NAD_bind_Leu_Phe_Val_DH"/>
    <property type="match status" value="1"/>
</dbReference>
<dbReference type="InterPro" id="IPR046346">
    <property type="entry name" value="Aminoacid_DH-like_N_sf"/>
</dbReference>
<dbReference type="EMBL" id="BTCL01000002">
    <property type="protein sequence ID" value="GMK43525.1"/>
    <property type="molecule type" value="Genomic_DNA"/>
</dbReference>
<dbReference type="RefSeq" id="WP_317978789.1">
    <property type="nucleotide sequence ID" value="NZ_BTCL01000002.1"/>
</dbReference>
<evidence type="ECO:0000256" key="2">
    <source>
        <dbReference type="ARBA" id="ARBA00023002"/>
    </source>
</evidence>
<proteinExistence type="inferred from homology"/>
<comment type="caution">
    <text evidence="6">The sequence shown here is derived from an EMBL/GenBank/DDBJ whole genome shotgun (WGS) entry which is preliminary data.</text>
</comment>
<dbReference type="Proteomes" id="UP001285921">
    <property type="component" value="Unassembled WGS sequence"/>
</dbReference>
<keyword evidence="2 4" id="KW-0560">Oxidoreductase</keyword>
<reference evidence="6 7" key="1">
    <citation type="submission" date="2023-05" db="EMBL/GenBank/DDBJ databases">
        <title>Draft genome of Paenibacillus sp. CCS26.</title>
        <authorList>
            <person name="Akita H."/>
            <person name="Shinto Y."/>
            <person name="Kimura Z."/>
        </authorList>
    </citation>
    <scope>NUCLEOTIDE SEQUENCE [LARGE SCALE GENOMIC DNA]</scope>
    <source>
        <strain evidence="6 7">CCS26</strain>
    </source>
</reference>
<dbReference type="PROSITE" id="PS00074">
    <property type="entry name" value="GLFV_DEHYDROGENASE"/>
    <property type="match status" value="1"/>
</dbReference>
<dbReference type="SUPFAM" id="SSF51735">
    <property type="entry name" value="NAD(P)-binding Rossmann-fold domains"/>
    <property type="match status" value="1"/>
</dbReference>
<evidence type="ECO:0000259" key="5">
    <source>
        <dbReference type="SMART" id="SM00839"/>
    </source>
</evidence>
<dbReference type="InterPro" id="IPR006096">
    <property type="entry name" value="Glu/Leu/Phe/Val/Trp_DH_C"/>
</dbReference>
<dbReference type="InterPro" id="IPR016211">
    <property type="entry name" value="Glu/Phe/Leu/Val/Trp_DH_bac/arc"/>
</dbReference>
<dbReference type="Pfam" id="PF02812">
    <property type="entry name" value="ELFV_dehydrog_N"/>
    <property type="match status" value="1"/>
</dbReference>
<dbReference type="InterPro" id="IPR006097">
    <property type="entry name" value="Glu/Leu/Phe/Val/Trp_DH_dimer"/>
</dbReference>
<protein>
    <submittedName>
        <fullName evidence="6">Leucine dehydrogenase</fullName>
    </submittedName>
</protein>
<evidence type="ECO:0000256" key="3">
    <source>
        <dbReference type="ARBA" id="ARBA00023027"/>
    </source>
</evidence>
<dbReference type="InterPro" id="IPR006095">
    <property type="entry name" value="Glu/Leu/Phe/Val/Trp_DH"/>
</dbReference>
<dbReference type="PANTHER" id="PTHR42722">
    <property type="entry name" value="LEUCINE DEHYDROGENASE"/>
    <property type="match status" value="1"/>
</dbReference>
<sequence length="346" mass="37272">MDLRSLLNLDDYERLEVIHDARSGLTAVIAIHSTKLGPGLGGCRMWNYPSVEDAIIDAVRLARGMTYKSAMAELPFGGGKAVIIGDPGKDKNERLFRAFGRFINRLQGEYITGMDVGTTSADMDWVFQETSYVTDITGSLGAAGTFTADMTAYGVFLAMKASLKKLDGSESLSGKVVAVQGLGKVGMFLCRYLAHAGAKLVVSDLNDELVRKAVQDYGARAAGVDQIARELCDIFSPCALGGIINDASIPQLQCRIVAGAANNQLAEERHGDVLHRRGILYAPDYVINAGGIIVTAAELNDNSPSYARSRVEQIYRTLTNVFDWSDKHGVSTAKAANQLTEQLLGE</sequence>
<dbReference type="PIRSF" id="PIRSF000188">
    <property type="entry name" value="Phe_leu_dh"/>
    <property type="match status" value="1"/>
</dbReference>
<dbReference type="Pfam" id="PF00208">
    <property type="entry name" value="ELFV_dehydrog"/>
    <property type="match status" value="2"/>
</dbReference>
<dbReference type="Gene3D" id="3.40.50.10860">
    <property type="entry name" value="Leucine Dehydrogenase, chain A, domain 1"/>
    <property type="match status" value="1"/>
</dbReference>
<organism evidence="6 7">
    <name type="scientific">Paenibacillus glycanilyticus</name>
    <dbReference type="NCBI Taxonomy" id="126569"/>
    <lineage>
        <taxon>Bacteria</taxon>
        <taxon>Bacillati</taxon>
        <taxon>Bacillota</taxon>
        <taxon>Bacilli</taxon>
        <taxon>Bacillales</taxon>
        <taxon>Paenibacillaceae</taxon>
        <taxon>Paenibacillus</taxon>
    </lineage>
</organism>
<evidence type="ECO:0000256" key="4">
    <source>
        <dbReference type="RuleBase" id="RU004417"/>
    </source>
</evidence>
<comment type="similarity">
    <text evidence="1 4">Belongs to the Glu/Leu/Phe/Val dehydrogenases family.</text>
</comment>
<evidence type="ECO:0000313" key="7">
    <source>
        <dbReference type="Proteomes" id="UP001285921"/>
    </source>
</evidence>
<feature type="domain" description="Glutamate/phenylalanine/leucine/valine/L-tryptophan dehydrogenase C-terminal" evidence="5">
    <location>
        <begin position="145"/>
        <end position="345"/>
    </location>
</feature>
<name>A0ABQ6NG03_9BACL</name>
<gene>
    <name evidence="6" type="primary">yqiT</name>
    <name evidence="6" type="ORF">PghCCS26_06520</name>
</gene>